<feature type="compositionally biased region" description="Low complexity" evidence="1">
    <location>
        <begin position="276"/>
        <end position="287"/>
    </location>
</feature>
<dbReference type="EMBL" id="BKCJ010073724">
    <property type="protein sequence ID" value="GEW78245.1"/>
    <property type="molecule type" value="Genomic_DNA"/>
</dbReference>
<sequence>MGMDTIQLENAVSTISQEYMLEFKSEYGIPESLHPELHGPDDPIVEFPEGKVGVYTKFFEFANLRIPISQFLFDILGHYQIHLSQLSMIGAAKVSHFKINCRVLNIIPTLNLFRVFYIPYFNAGWKSFSKRLGKNTPQCYTNPFYSLKNWNNRFFWVDDRAFPTVADWRTSAPKNQMPSVGLYSAADVTILNTRRTPIQKQPEALLCLVGLSRRYFLGDNVYPTFLYDDDRDIDLFTLISAPNPAKVKTRTRPRAAHKVPLLTAIANRVIDMEDMTGVSGSSGTPSTIEKSPLDFSNEDPPSLITKRIGTEERVPDELSQGISSVGNPPYTEVAPKPDLEKETVAMGALVNKRRRKRGPNKAKANAPPRSSRKAVVTEDPDSEKSASFTSMIGSPEISNHQLSKQVSTLQAQVTDEERIKATFEEFKKYEDDRVSSRCAEIDARLDALSIEFDEELYPHMLTAITSCRWVIGHGLRLAIMKCAESTKLRQVFVNVVSAGNAKEGFEVPSSRSAGEVKGCPHRIMSSLFLKSDSGEDASQWIQEILLENAIAANISRAEKKKNCRVVCRTHEVGSAHHVRSDGVPVSVPTVAPQGLAILLADAAT</sequence>
<feature type="domain" description="Transposase (putative) gypsy type" evidence="2">
    <location>
        <begin position="57"/>
        <end position="117"/>
    </location>
</feature>
<dbReference type="PANTHER" id="PTHR31099:SF28">
    <property type="entry name" value="F5J5.12"/>
    <property type="match status" value="1"/>
</dbReference>
<evidence type="ECO:0000259" key="2">
    <source>
        <dbReference type="Pfam" id="PF04195"/>
    </source>
</evidence>
<comment type="caution">
    <text evidence="3">The sequence shown here is derived from an EMBL/GenBank/DDBJ whole genome shotgun (WGS) entry which is preliminary data.</text>
</comment>
<name>A0A699GZP4_TANCI</name>
<feature type="compositionally biased region" description="Basic residues" evidence="1">
    <location>
        <begin position="351"/>
        <end position="360"/>
    </location>
</feature>
<dbReference type="InterPro" id="IPR007321">
    <property type="entry name" value="Transposase_28"/>
</dbReference>
<feature type="region of interest" description="Disordered" evidence="1">
    <location>
        <begin position="276"/>
        <end position="389"/>
    </location>
</feature>
<protein>
    <recommendedName>
        <fullName evidence="2">Transposase (putative) gypsy type domain-containing protein</fullName>
    </recommendedName>
</protein>
<accession>A0A699GZP4</accession>
<evidence type="ECO:0000256" key="1">
    <source>
        <dbReference type="SAM" id="MobiDB-lite"/>
    </source>
</evidence>
<dbReference type="Pfam" id="PF04195">
    <property type="entry name" value="Transposase_28"/>
    <property type="match status" value="1"/>
</dbReference>
<evidence type="ECO:0000313" key="3">
    <source>
        <dbReference type="EMBL" id="GEW78245.1"/>
    </source>
</evidence>
<organism evidence="3">
    <name type="scientific">Tanacetum cinerariifolium</name>
    <name type="common">Dalmatian daisy</name>
    <name type="synonym">Chrysanthemum cinerariifolium</name>
    <dbReference type="NCBI Taxonomy" id="118510"/>
    <lineage>
        <taxon>Eukaryota</taxon>
        <taxon>Viridiplantae</taxon>
        <taxon>Streptophyta</taxon>
        <taxon>Embryophyta</taxon>
        <taxon>Tracheophyta</taxon>
        <taxon>Spermatophyta</taxon>
        <taxon>Magnoliopsida</taxon>
        <taxon>eudicotyledons</taxon>
        <taxon>Gunneridae</taxon>
        <taxon>Pentapetalae</taxon>
        <taxon>asterids</taxon>
        <taxon>campanulids</taxon>
        <taxon>Asterales</taxon>
        <taxon>Asteraceae</taxon>
        <taxon>Asteroideae</taxon>
        <taxon>Anthemideae</taxon>
        <taxon>Anthemidinae</taxon>
        <taxon>Tanacetum</taxon>
    </lineage>
</organism>
<dbReference type="AlphaFoldDB" id="A0A699GZP4"/>
<reference evidence="3" key="1">
    <citation type="journal article" date="2019" name="Sci. Rep.">
        <title>Draft genome of Tanacetum cinerariifolium, the natural source of mosquito coil.</title>
        <authorList>
            <person name="Yamashiro T."/>
            <person name="Shiraishi A."/>
            <person name="Satake H."/>
            <person name="Nakayama K."/>
        </authorList>
    </citation>
    <scope>NUCLEOTIDE SEQUENCE</scope>
</reference>
<gene>
    <name evidence="3" type="ORF">Tci_250221</name>
</gene>
<proteinExistence type="predicted"/>
<dbReference type="PANTHER" id="PTHR31099">
    <property type="entry name" value="OS06G0165300 PROTEIN"/>
    <property type="match status" value="1"/>
</dbReference>